<dbReference type="EMBL" id="QQXK01000017">
    <property type="protein sequence ID" value="RII42025.1"/>
    <property type="molecule type" value="Genomic_DNA"/>
</dbReference>
<evidence type="ECO:0000313" key="3">
    <source>
        <dbReference type="EMBL" id="RII42025.1"/>
    </source>
</evidence>
<evidence type="ECO:0000256" key="1">
    <source>
        <dbReference type="ARBA" id="ARBA00022801"/>
    </source>
</evidence>
<comment type="caution">
    <text evidence="3">The sequence shown here is derived from an EMBL/GenBank/DDBJ whole genome shotgun (WGS) entry which is preliminary data.</text>
</comment>
<protein>
    <submittedName>
        <fullName evidence="3">Alpha/beta hydrolase</fullName>
    </submittedName>
</protein>
<evidence type="ECO:0000313" key="4">
    <source>
        <dbReference type="Proteomes" id="UP000265419"/>
    </source>
</evidence>
<dbReference type="AlphaFoldDB" id="A0A399J8Y8"/>
<dbReference type="InterPro" id="IPR029058">
    <property type="entry name" value="AB_hydrolase_fold"/>
</dbReference>
<keyword evidence="1 3" id="KW-0378">Hydrolase</keyword>
<accession>A0A399J8Y8</accession>
<dbReference type="GO" id="GO:0016787">
    <property type="term" value="F:hydrolase activity"/>
    <property type="evidence" value="ECO:0007669"/>
    <property type="project" value="UniProtKB-KW"/>
</dbReference>
<dbReference type="RefSeq" id="WP_119424918.1">
    <property type="nucleotide sequence ID" value="NZ_QQXK01000017.1"/>
</dbReference>
<dbReference type="InterPro" id="IPR050300">
    <property type="entry name" value="GDXG_lipolytic_enzyme"/>
</dbReference>
<name>A0A399J8Y8_9MICC</name>
<dbReference type="PANTHER" id="PTHR48081:SF8">
    <property type="entry name" value="ALPHA_BETA HYDROLASE FOLD-3 DOMAIN-CONTAINING PROTEIN-RELATED"/>
    <property type="match status" value="1"/>
</dbReference>
<dbReference type="Pfam" id="PF07859">
    <property type="entry name" value="Abhydrolase_3"/>
    <property type="match status" value="1"/>
</dbReference>
<organism evidence="3 4">
    <name type="scientific">Galactobacter valiniphilus</name>
    <dbReference type="NCBI Taxonomy" id="2676122"/>
    <lineage>
        <taxon>Bacteria</taxon>
        <taxon>Bacillati</taxon>
        <taxon>Actinomycetota</taxon>
        <taxon>Actinomycetes</taxon>
        <taxon>Micrococcales</taxon>
        <taxon>Micrococcaceae</taxon>
        <taxon>Galactobacter</taxon>
    </lineage>
</organism>
<reference evidence="3 4" key="1">
    <citation type="submission" date="2018-07" db="EMBL/GenBank/DDBJ databases">
        <title>Arthrobacter sp. nov., isolated from raw cow's milk with high bacterial count.</title>
        <authorList>
            <person name="Hahne J."/>
            <person name="Isele D."/>
            <person name="Lipski A."/>
        </authorList>
    </citation>
    <scope>NUCLEOTIDE SEQUENCE [LARGE SCALE GENOMIC DNA]</scope>
    <source>
        <strain evidence="3 4">JZ R-35</strain>
    </source>
</reference>
<keyword evidence="4" id="KW-1185">Reference proteome</keyword>
<dbReference type="SUPFAM" id="SSF53474">
    <property type="entry name" value="alpha/beta-Hydrolases"/>
    <property type="match status" value="1"/>
</dbReference>
<dbReference type="InterPro" id="IPR013094">
    <property type="entry name" value="AB_hydrolase_3"/>
</dbReference>
<feature type="domain" description="Alpha/beta hydrolase fold-3" evidence="2">
    <location>
        <begin position="94"/>
        <end position="304"/>
    </location>
</feature>
<evidence type="ECO:0000259" key="2">
    <source>
        <dbReference type="Pfam" id="PF07859"/>
    </source>
</evidence>
<dbReference type="Proteomes" id="UP000265419">
    <property type="component" value="Unassembled WGS sequence"/>
</dbReference>
<gene>
    <name evidence="3" type="ORF">DWB68_09600</name>
</gene>
<proteinExistence type="predicted"/>
<dbReference type="PANTHER" id="PTHR48081">
    <property type="entry name" value="AB HYDROLASE SUPERFAMILY PROTEIN C4A8.06C"/>
    <property type="match status" value="1"/>
</dbReference>
<sequence>MTPSPAPRPPYDPELLAGAPVFPGAIDSPEPFAAYRARAQPTAAGLAPLMAELGLAHTEATVPLRGLPSMPDGAMTVSLIRPVDAPLTEALPAVLDLHGGGMVFGNRFDSFLPEHLRWAAEHRLVLISPEYPLAPEHRAPAGGEACFAALRWVEANAVELGVDLARLIVAGVSGGAGLAAAVALQARDLGGPALLGQLLVCPMLDHTGSTASAAQFTVARGVVDPWLQETNAYAWRMLLGDEPGEVHPYASAWVADDLAGLPASYVDVGSAEVFRDADIAFAQRLLAAGVDTELHVWPGGFHGFDAVVPGAAVSRRAVAARSAWLGRLLGP</sequence>
<dbReference type="Gene3D" id="3.40.50.1820">
    <property type="entry name" value="alpha/beta hydrolase"/>
    <property type="match status" value="1"/>
</dbReference>